<dbReference type="InterPro" id="IPR017853">
    <property type="entry name" value="GH"/>
</dbReference>
<dbReference type="RefSeq" id="WP_089200264.1">
    <property type="nucleotide sequence ID" value="NZ_NHRJ02000006.1"/>
</dbReference>
<dbReference type="OrthoDB" id="7054537at2"/>
<evidence type="ECO:0000313" key="2">
    <source>
        <dbReference type="EMBL" id="PZE20511.1"/>
    </source>
</evidence>
<evidence type="ECO:0000256" key="1">
    <source>
        <dbReference type="SAM" id="Phobius"/>
    </source>
</evidence>
<comment type="caution">
    <text evidence="2">The sequence shown here is derived from an EMBL/GenBank/DDBJ whole genome shotgun (WGS) entry which is preliminary data.</text>
</comment>
<accession>A0A2W1NBN8</accession>
<evidence type="ECO:0008006" key="4">
    <source>
        <dbReference type="Google" id="ProtNLM"/>
    </source>
</evidence>
<dbReference type="CDD" id="cd00551">
    <property type="entry name" value="AmyAc_family"/>
    <property type="match status" value="1"/>
</dbReference>
<evidence type="ECO:0000313" key="3">
    <source>
        <dbReference type="Proteomes" id="UP000214746"/>
    </source>
</evidence>
<keyword evidence="1" id="KW-0812">Transmembrane</keyword>
<dbReference type="Proteomes" id="UP000214746">
    <property type="component" value="Unassembled WGS sequence"/>
</dbReference>
<name>A0A2W1NBN8_PAEXE</name>
<keyword evidence="1" id="KW-1133">Transmembrane helix</keyword>
<dbReference type="AlphaFoldDB" id="A0A2W1NBN8"/>
<dbReference type="EMBL" id="NHRJ02000006">
    <property type="protein sequence ID" value="PZE20511.1"/>
    <property type="molecule type" value="Genomic_DNA"/>
</dbReference>
<feature type="transmembrane region" description="Helical" evidence="1">
    <location>
        <begin position="16"/>
        <end position="36"/>
    </location>
</feature>
<reference evidence="2" key="1">
    <citation type="submission" date="2018-06" db="EMBL/GenBank/DDBJ databases">
        <title>Paenibacillus xerothermodurans sp. nov. an extremely dry heat resistant spore forming bacterium isolated from the soil of Cape Canaveral, Florida.</title>
        <authorList>
            <person name="Seuylemezian A."/>
            <person name="Kaur N."/>
            <person name="Patil P."/>
            <person name="Patil P."/>
            <person name="Mayilraj S."/>
            <person name="Vaishampayan P."/>
        </authorList>
    </citation>
    <scope>NUCLEOTIDE SEQUENCE [LARGE SCALE GENOMIC DNA]</scope>
    <source>
        <strain evidence="2">ATCC 27380</strain>
    </source>
</reference>
<protein>
    <recommendedName>
        <fullName evidence="4">Amidase</fullName>
    </recommendedName>
</protein>
<keyword evidence="1" id="KW-0472">Membrane</keyword>
<gene>
    <name evidence="2" type="ORF">CBW46_012100</name>
</gene>
<proteinExistence type="predicted"/>
<organism evidence="2 3">
    <name type="scientific">Paenibacillus xerothermodurans</name>
    <dbReference type="NCBI Taxonomy" id="1977292"/>
    <lineage>
        <taxon>Bacteria</taxon>
        <taxon>Bacillati</taxon>
        <taxon>Bacillota</taxon>
        <taxon>Bacilli</taxon>
        <taxon>Bacillales</taxon>
        <taxon>Paenibacillaceae</taxon>
        <taxon>Paenibacillus</taxon>
    </lineage>
</organism>
<keyword evidence="3" id="KW-1185">Reference proteome</keyword>
<sequence>MQTTQRSLWSKRVGKVVLSCFMAGQAFLGFPLFGGIENKAQAAEQPAVVSTWMWNPYVIGDDREGTLQQLSDKNVNRVYLFVDPTYPTAYYSNFIREAGARGIEVRALSGAPNWVLPEHNKKMYEFVHWVKQYNQQVQPEEKFDGIHLDVEPYVLPEWKQDSDAVIGLWRDTVSGFAEEVKSDSDLAVGMDMPVWLDKFNVSDGAGGSTTLADWMIRRVDQVTLMAYFDNAQQMAESVKDELNHANSAGVPLIMAVETVNNGDPRSSFYSHGNAAMLNQLNALTTAMGNNSSFQGHAVHEWDSWIKLD</sequence>
<dbReference type="SUPFAM" id="SSF51445">
    <property type="entry name" value="(Trans)glycosidases"/>
    <property type="match status" value="1"/>
</dbReference>